<feature type="domain" description="ABC transporter" evidence="7">
    <location>
        <begin position="8"/>
        <end position="209"/>
    </location>
</feature>
<keyword evidence="1" id="KW-0813">Transport</keyword>
<sequence>MSAPGHELRAEALEGRRGTRVLFRGVGFALGAGDWLHVRGANGAGKTTLLRMLAGLSRPSAGRVQWNGVELARAGEDWRGAVAYFGHHAGVKDDLSALENLCLGAALDGRAINERAAAAILWRVGLRGRESLPLRVLSQGQRRRALLARVLARGARVWILDEPFAALDTGGVEMVGTLVAEHLRAGGSAVLTSHQPIELRGGQSVELTA</sequence>
<evidence type="ECO:0000313" key="8">
    <source>
        <dbReference type="EMBL" id="OIQ69125.1"/>
    </source>
</evidence>
<dbReference type="EC" id="3.6.3.41" evidence="8"/>
<organism evidence="8">
    <name type="scientific">mine drainage metagenome</name>
    <dbReference type="NCBI Taxonomy" id="410659"/>
    <lineage>
        <taxon>unclassified sequences</taxon>
        <taxon>metagenomes</taxon>
        <taxon>ecological metagenomes</taxon>
    </lineage>
</organism>
<keyword evidence="5" id="KW-1278">Translocase</keyword>
<dbReference type="Gene3D" id="3.40.50.300">
    <property type="entry name" value="P-loop containing nucleotide triphosphate hydrolases"/>
    <property type="match status" value="1"/>
</dbReference>
<dbReference type="InterPro" id="IPR005895">
    <property type="entry name" value="ABC_transptr_haem_export_CcmA"/>
</dbReference>
<dbReference type="PANTHER" id="PTHR43499">
    <property type="entry name" value="ABC TRANSPORTER I FAMILY MEMBER 1"/>
    <property type="match status" value="1"/>
</dbReference>
<dbReference type="Pfam" id="PF00005">
    <property type="entry name" value="ABC_tran"/>
    <property type="match status" value="1"/>
</dbReference>
<dbReference type="PANTHER" id="PTHR43499:SF1">
    <property type="entry name" value="ABC TRANSPORTER I FAMILY MEMBER 1"/>
    <property type="match status" value="1"/>
</dbReference>
<dbReference type="AlphaFoldDB" id="A0A1J5PZS1"/>
<keyword evidence="6" id="KW-0472">Membrane</keyword>
<gene>
    <name evidence="8" type="primary">ccmA_8</name>
    <name evidence="8" type="ORF">GALL_492750</name>
</gene>
<dbReference type="GO" id="GO:0022857">
    <property type="term" value="F:transmembrane transporter activity"/>
    <property type="evidence" value="ECO:0007669"/>
    <property type="project" value="InterPro"/>
</dbReference>
<evidence type="ECO:0000256" key="5">
    <source>
        <dbReference type="ARBA" id="ARBA00022967"/>
    </source>
</evidence>
<dbReference type="GO" id="GO:0017004">
    <property type="term" value="P:cytochrome complex assembly"/>
    <property type="evidence" value="ECO:0007669"/>
    <property type="project" value="UniProtKB-KW"/>
</dbReference>
<evidence type="ECO:0000256" key="2">
    <source>
        <dbReference type="ARBA" id="ARBA00022741"/>
    </source>
</evidence>
<dbReference type="SUPFAM" id="SSF52540">
    <property type="entry name" value="P-loop containing nucleoside triphosphate hydrolases"/>
    <property type="match status" value="1"/>
</dbReference>
<dbReference type="EMBL" id="MLJW01004904">
    <property type="protein sequence ID" value="OIQ69125.1"/>
    <property type="molecule type" value="Genomic_DNA"/>
</dbReference>
<evidence type="ECO:0000256" key="3">
    <source>
        <dbReference type="ARBA" id="ARBA00022748"/>
    </source>
</evidence>
<accession>A0A1J5PZS1</accession>
<dbReference type="PROSITE" id="PS00211">
    <property type="entry name" value="ABC_TRANSPORTER_1"/>
    <property type="match status" value="1"/>
</dbReference>
<dbReference type="GO" id="GO:0016887">
    <property type="term" value="F:ATP hydrolysis activity"/>
    <property type="evidence" value="ECO:0007669"/>
    <property type="project" value="InterPro"/>
</dbReference>
<dbReference type="NCBIfam" id="TIGR01189">
    <property type="entry name" value="ccmA"/>
    <property type="match status" value="1"/>
</dbReference>
<dbReference type="NCBIfam" id="NF010061">
    <property type="entry name" value="PRK13538.1"/>
    <property type="match status" value="1"/>
</dbReference>
<comment type="caution">
    <text evidence="8">The sequence shown here is derived from an EMBL/GenBank/DDBJ whole genome shotgun (WGS) entry which is preliminary data.</text>
</comment>
<dbReference type="GO" id="GO:0005524">
    <property type="term" value="F:ATP binding"/>
    <property type="evidence" value="ECO:0007669"/>
    <property type="project" value="UniProtKB-KW"/>
</dbReference>
<dbReference type="InterPro" id="IPR003593">
    <property type="entry name" value="AAA+_ATPase"/>
</dbReference>
<dbReference type="InterPro" id="IPR003439">
    <property type="entry name" value="ABC_transporter-like_ATP-bd"/>
</dbReference>
<dbReference type="InterPro" id="IPR017871">
    <property type="entry name" value="ABC_transporter-like_CS"/>
</dbReference>
<protein>
    <submittedName>
        <fullName evidence="8">Cytochrome c biogenesis ATP-binding export protein CcmA</fullName>
        <ecNumber evidence="8">3.6.3.41</ecNumber>
    </submittedName>
</protein>
<evidence type="ECO:0000256" key="6">
    <source>
        <dbReference type="ARBA" id="ARBA00023136"/>
    </source>
</evidence>
<dbReference type="PROSITE" id="PS50893">
    <property type="entry name" value="ABC_TRANSPORTER_2"/>
    <property type="match status" value="1"/>
</dbReference>
<keyword evidence="8" id="KW-0378">Hydrolase</keyword>
<evidence type="ECO:0000256" key="4">
    <source>
        <dbReference type="ARBA" id="ARBA00022840"/>
    </source>
</evidence>
<evidence type="ECO:0000259" key="7">
    <source>
        <dbReference type="PROSITE" id="PS50893"/>
    </source>
</evidence>
<name>A0A1J5PZS1_9ZZZZ</name>
<dbReference type="SMART" id="SM00382">
    <property type="entry name" value="AAA"/>
    <property type="match status" value="1"/>
</dbReference>
<evidence type="ECO:0000256" key="1">
    <source>
        <dbReference type="ARBA" id="ARBA00022448"/>
    </source>
</evidence>
<keyword evidence="2" id="KW-0547">Nucleotide-binding</keyword>
<dbReference type="InterPro" id="IPR027417">
    <property type="entry name" value="P-loop_NTPase"/>
</dbReference>
<proteinExistence type="predicted"/>
<keyword evidence="3" id="KW-0201">Cytochrome c-type biogenesis</keyword>
<keyword evidence="4 8" id="KW-0067">ATP-binding</keyword>
<reference evidence="8" key="1">
    <citation type="submission" date="2016-10" db="EMBL/GenBank/DDBJ databases">
        <title>Sequence of Gallionella enrichment culture.</title>
        <authorList>
            <person name="Poehlein A."/>
            <person name="Muehling M."/>
            <person name="Daniel R."/>
        </authorList>
    </citation>
    <scope>NUCLEOTIDE SEQUENCE</scope>
</reference>